<dbReference type="EMBL" id="PUHQ01000165">
    <property type="protein sequence ID" value="KAG0654003.1"/>
    <property type="molecule type" value="Genomic_DNA"/>
</dbReference>
<dbReference type="CDD" id="cd02933">
    <property type="entry name" value="OYE_like_FMN"/>
    <property type="match status" value="1"/>
</dbReference>
<dbReference type="PANTHER" id="PTHR22893">
    <property type="entry name" value="NADH OXIDOREDUCTASE-RELATED"/>
    <property type="match status" value="1"/>
</dbReference>
<dbReference type="GO" id="GO:0010181">
    <property type="term" value="F:FMN binding"/>
    <property type="evidence" value="ECO:0007669"/>
    <property type="project" value="InterPro"/>
</dbReference>
<dbReference type="OrthoDB" id="276546at2759"/>
<proteinExistence type="predicted"/>
<name>A0A9P7B1Y2_RHOMI</name>
<feature type="domain" description="NADH:flavin oxidoreductase/NADH oxidase N-terminal" evidence="1">
    <location>
        <begin position="7"/>
        <end position="173"/>
    </location>
</feature>
<dbReference type="AlphaFoldDB" id="A0A9P7B1Y2"/>
<dbReference type="Gene3D" id="3.20.20.70">
    <property type="entry name" value="Aldolase class I"/>
    <property type="match status" value="1"/>
</dbReference>
<keyword evidence="3" id="KW-1185">Reference proteome</keyword>
<protein>
    <recommendedName>
        <fullName evidence="1">NADH:flavin oxidoreductase/NADH oxidase N-terminal domain-containing protein</fullName>
    </recommendedName>
</protein>
<gene>
    <name evidence="2" type="ORF">C6P46_002021</name>
</gene>
<evidence type="ECO:0000313" key="2">
    <source>
        <dbReference type="EMBL" id="KAG0654003.1"/>
    </source>
</evidence>
<dbReference type="Proteomes" id="UP000777482">
    <property type="component" value="Unassembled WGS sequence"/>
</dbReference>
<comment type="caution">
    <text evidence="2">The sequence shown here is derived from an EMBL/GenBank/DDBJ whole genome shotgun (WGS) entry which is preliminary data.</text>
</comment>
<dbReference type="GO" id="GO:0003959">
    <property type="term" value="F:NADPH dehydrogenase activity"/>
    <property type="evidence" value="ECO:0007669"/>
    <property type="project" value="TreeGrafter"/>
</dbReference>
<dbReference type="SUPFAM" id="SSF51395">
    <property type="entry name" value="FMN-linked oxidoreductases"/>
    <property type="match status" value="1"/>
</dbReference>
<dbReference type="InterPro" id="IPR001155">
    <property type="entry name" value="OxRdtase_FMN_N"/>
</dbReference>
<evidence type="ECO:0000313" key="3">
    <source>
        <dbReference type="Proteomes" id="UP000777482"/>
    </source>
</evidence>
<accession>A0A9P7B1Y2</accession>
<feature type="domain" description="NADH:flavin oxidoreductase/NADH oxidase N-terminal" evidence="1">
    <location>
        <begin position="189"/>
        <end position="360"/>
    </location>
</feature>
<dbReference type="PANTHER" id="PTHR22893:SF91">
    <property type="entry name" value="NADPH DEHYDROGENASE 2-RELATED"/>
    <property type="match status" value="1"/>
</dbReference>
<dbReference type="InterPro" id="IPR045247">
    <property type="entry name" value="Oye-like"/>
</dbReference>
<evidence type="ECO:0000259" key="1">
    <source>
        <dbReference type="Pfam" id="PF00724"/>
    </source>
</evidence>
<dbReference type="Pfam" id="PF00724">
    <property type="entry name" value="Oxidored_FMN"/>
    <property type="match status" value="2"/>
</dbReference>
<reference evidence="2 3" key="1">
    <citation type="submission" date="2020-11" db="EMBL/GenBank/DDBJ databases">
        <title>Kefir isolates.</title>
        <authorList>
            <person name="Marcisauskas S."/>
            <person name="Kim Y."/>
            <person name="Blasche S."/>
        </authorList>
    </citation>
    <scope>NUCLEOTIDE SEQUENCE [LARGE SCALE GENOMIC DNA]</scope>
    <source>
        <strain evidence="2 3">KR</strain>
    </source>
</reference>
<sequence length="388" mass="43228">MAASSALFQPIRVGRMELKHRLAMAPLTRFRADEHHVHQDLAVEYYGQRASEPGTLLITEATFIDPVAGGYPNVPGCFNADQVAGWKKVVDEVHRKGSFIYLQLWALGRAADPNNLKKEANADVVSASDIPFEGGAKPRPLSKEEIQDYVSYYARAAKLFVEEAGGDGVEIHKCVFSDVEVNIANADINTCSANGYLLDQFLQSVSNNRTDEYGGSIENRARFPLEVARAVTDAVGADRVGIRLSPYSSFQGMKMKTTQEIKDTFSYFVEQLRQRHPEMAYVHAVESRIAGNATVDVDDAETLDFLHDIWAPRPFLIAGGFDAETAPVAADKYSNTVVVMGRYFISNPDLVRRVREGIPLTKYNRDTFYLYGPDKKEGYTDYPFAEKN</sequence>
<organism evidence="2 3">
    <name type="scientific">Rhodotorula mucilaginosa</name>
    <name type="common">Yeast</name>
    <name type="synonym">Rhodotorula rubra</name>
    <dbReference type="NCBI Taxonomy" id="5537"/>
    <lineage>
        <taxon>Eukaryota</taxon>
        <taxon>Fungi</taxon>
        <taxon>Dikarya</taxon>
        <taxon>Basidiomycota</taxon>
        <taxon>Pucciniomycotina</taxon>
        <taxon>Microbotryomycetes</taxon>
        <taxon>Sporidiobolales</taxon>
        <taxon>Sporidiobolaceae</taxon>
        <taxon>Rhodotorula</taxon>
    </lineage>
</organism>
<dbReference type="InterPro" id="IPR013785">
    <property type="entry name" value="Aldolase_TIM"/>
</dbReference>